<name>A0A453SHU7_AEGTS</name>
<reference evidence="2" key="4">
    <citation type="submission" date="2019-03" db="UniProtKB">
        <authorList>
            <consortium name="EnsemblPlants"/>
        </authorList>
    </citation>
    <scope>IDENTIFICATION</scope>
</reference>
<evidence type="ECO:0000313" key="3">
    <source>
        <dbReference type="Proteomes" id="UP000015105"/>
    </source>
</evidence>
<reference evidence="2" key="3">
    <citation type="journal article" date="2017" name="Nature">
        <title>Genome sequence of the progenitor of the wheat D genome Aegilops tauschii.</title>
        <authorList>
            <person name="Luo M.C."/>
            <person name="Gu Y.Q."/>
            <person name="Puiu D."/>
            <person name="Wang H."/>
            <person name="Twardziok S.O."/>
            <person name="Deal K.R."/>
            <person name="Huo N."/>
            <person name="Zhu T."/>
            <person name="Wang L."/>
            <person name="Wang Y."/>
            <person name="McGuire P.E."/>
            <person name="Liu S."/>
            <person name="Long H."/>
            <person name="Ramasamy R.K."/>
            <person name="Rodriguez J.C."/>
            <person name="Van S.L."/>
            <person name="Yuan L."/>
            <person name="Wang Z."/>
            <person name="Xia Z."/>
            <person name="Xiao L."/>
            <person name="Anderson O.D."/>
            <person name="Ouyang S."/>
            <person name="Liang Y."/>
            <person name="Zimin A.V."/>
            <person name="Pertea G."/>
            <person name="Qi P."/>
            <person name="Bennetzen J.L."/>
            <person name="Dai X."/>
            <person name="Dawson M.W."/>
            <person name="Muller H.G."/>
            <person name="Kugler K."/>
            <person name="Rivarola-Duarte L."/>
            <person name="Spannagl M."/>
            <person name="Mayer K.F.X."/>
            <person name="Lu F.H."/>
            <person name="Bevan M.W."/>
            <person name="Leroy P."/>
            <person name="Li P."/>
            <person name="You F.M."/>
            <person name="Sun Q."/>
            <person name="Liu Z."/>
            <person name="Lyons E."/>
            <person name="Wicker T."/>
            <person name="Salzberg S.L."/>
            <person name="Devos K.M."/>
            <person name="Dvorak J."/>
        </authorList>
    </citation>
    <scope>NUCLEOTIDE SEQUENCE [LARGE SCALE GENOMIC DNA]</scope>
    <source>
        <strain evidence="2">cv. AL8/78</strain>
    </source>
</reference>
<evidence type="ECO:0000313" key="2">
    <source>
        <dbReference type="EnsemblPlants" id="AET7Gv20966700.5"/>
    </source>
</evidence>
<reference evidence="3" key="1">
    <citation type="journal article" date="2014" name="Science">
        <title>Ancient hybridizations among the ancestral genomes of bread wheat.</title>
        <authorList>
            <consortium name="International Wheat Genome Sequencing Consortium,"/>
            <person name="Marcussen T."/>
            <person name="Sandve S.R."/>
            <person name="Heier L."/>
            <person name="Spannagl M."/>
            <person name="Pfeifer M."/>
            <person name="Jakobsen K.S."/>
            <person name="Wulff B.B."/>
            <person name="Steuernagel B."/>
            <person name="Mayer K.F."/>
            <person name="Olsen O.A."/>
        </authorList>
    </citation>
    <scope>NUCLEOTIDE SEQUENCE [LARGE SCALE GENOMIC DNA]</scope>
    <source>
        <strain evidence="3">cv. AL8/78</strain>
    </source>
</reference>
<dbReference type="PANTHER" id="PTHR10366:SF828">
    <property type="entry name" value="NAD-DEPENDENT EPIMERASE_DEHYDRATASE DOMAIN-CONTAINING PROTEIN"/>
    <property type="match status" value="1"/>
</dbReference>
<keyword evidence="1" id="KW-0560">Oxidoreductase</keyword>
<dbReference type="Gene3D" id="3.40.50.720">
    <property type="entry name" value="NAD(P)-binding Rossmann-like Domain"/>
    <property type="match status" value="1"/>
</dbReference>
<dbReference type="EnsemblPlants" id="AET7Gv20966700.5">
    <property type="protein sequence ID" value="AET7Gv20966700.5"/>
    <property type="gene ID" value="AET7Gv20966700"/>
</dbReference>
<accession>A0A453SHU7</accession>
<evidence type="ECO:0008006" key="4">
    <source>
        <dbReference type="Google" id="ProtNLM"/>
    </source>
</evidence>
<dbReference type="InterPro" id="IPR050425">
    <property type="entry name" value="NAD(P)_dehydrat-like"/>
</dbReference>
<dbReference type="PANTHER" id="PTHR10366">
    <property type="entry name" value="NAD DEPENDENT EPIMERASE/DEHYDRATASE"/>
    <property type="match status" value="1"/>
</dbReference>
<evidence type="ECO:0000256" key="1">
    <source>
        <dbReference type="ARBA" id="ARBA00023002"/>
    </source>
</evidence>
<reference evidence="3" key="2">
    <citation type="journal article" date="2017" name="Nat. Plants">
        <title>The Aegilops tauschii genome reveals multiple impacts of transposons.</title>
        <authorList>
            <person name="Zhao G."/>
            <person name="Zou C."/>
            <person name="Li K."/>
            <person name="Wang K."/>
            <person name="Li T."/>
            <person name="Gao L."/>
            <person name="Zhang X."/>
            <person name="Wang H."/>
            <person name="Yang Z."/>
            <person name="Liu X."/>
            <person name="Jiang W."/>
            <person name="Mao L."/>
            <person name="Kong X."/>
            <person name="Jiao Y."/>
            <person name="Jia J."/>
        </authorList>
    </citation>
    <scope>NUCLEOTIDE SEQUENCE [LARGE SCALE GENOMIC DNA]</scope>
    <source>
        <strain evidence="3">cv. AL8/78</strain>
    </source>
</reference>
<sequence length="84" mass="8856">GDAKNAHLKVLEGAEERLQLVKADLLDYDSVAAAIAGCEGVFHVACPVPSGRSTDPEVNSQEHASHNLCDSEANMNIQLLNTVG</sequence>
<dbReference type="AlphaFoldDB" id="A0A453SHU7"/>
<dbReference type="GO" id="GO:0016616">
    <property type="term" value="F:oxidoreductase activity, acting on the CH-OH group of donors, NAD or NADP as acceptor"/>
    <property type="evidence" value="ECO:0007669"/>
    <property type="project" value="TreeGrafter"/>
</dbReference>
<dbReference type="Gramene" id="AET7Gv20966700.5">
    <property type="protein sequence ID" value="AET7Gv20966700.5"/>
    <property type="gene ID" value="AET7Gv20966700"/>
</dbReference>
<organism evidence="2 3">
    <name type="scientific">Aegilops tauschii subsp. strangulata</name>
    <name type="common">Goatgrass</name>
    <dbReference type="NCBI Taxonomy" id="200361"/>
    <lineage>
        <taxon>Eukaryota</taxon>
        <taxon>Viridiplantae</taxon>
        <taxon>Streptophyta</taxon>
        <taxon>Embryophyta</taxon>
        <taxon>Tracheophyta</taxon>
        <taxon>Spermatophyta</taxon>
        <taxon>Magnoliopsida</taxon>
        <taxon>Liliopsida</taxon>
        <taxon>Poales</taxon>
        <taxon>Poaceae</taxon>
        <taxon>BOP clade</taxon>
        <taxon>Pooideae</taxon>
        <taxon>Triticodae</taxon>
        <taxon>Triticeae</taxon>
        <taxon>Triticinae</taxon>
        <taxon>Aegilops</taxon>
    </lineage>
</organism>
<proteinExistence type="predicted"/>
<dbReference type="Proteomes" id="UP000015105">
    <property type="component" value="Chromosome 7D"/>
</dbReference>
<reference evidence="2" key="5">
    <citation type="journal article" date="2021" name="G3 (Bethesda)">
        <title>Aegilops tauschii genome assembly Aet v5.0 features greater sequence contiguity and improved annotation.</title>
        <authorList>
            <person name="Wang L."/>
            <person name="Zhu T."/>
            <person name="Rodriguez J.C."/>
            <person name="Deal K.R."/>
            <person name="Dubcovsky J."/>
            <person name="McGuire P.E."/>
            <person name="Lux T."/>
            <person name="Spannagl M."/>
            <person name="Mayer K.F.X."/>
            <person name="Baldrich P."/>
            <person name="Meyers B.C."/>
            <person name="Huo N."/>
            <person name="Gu Y.Q."/>
            <person name="Zhou H."/>
            <person name="Devos K.M."/>
            <person name="Bennetzen J.L."/>
            <person name="Unver T."/>
            <person name="Budak H."/>
            <person name="Gulick P.J."/>
            <person name="Galiba G."/>
            <person name="Kalapos B."/>
            <person name="Nelson D.R."/>
            <person name="Li P."/>
            <person name="You F.M."/>
            <person name="Luo M.C."/>
            <person name="Dvorak J."/>
        </authorList>
    </citation>
    <scope>NUCLEOTIDE SEQUENCE [LARGE SCALE GENOMIC DNA]</scope>
    <source>
        <strain evidence="2">cv. AL8/78</strain>
    </source>
</reference>
<protein>
    <recommendedName>
        <fullName evidence="4">3-beta hydroxysteroid dehydrogenase/isomerase domain-containing protein</fullName>
    </recommendedName>
</protein>
<dbReference type="SUPFAM" id="SSF51735">
    <property type="entry name" value="NAD(P)-binding Rossmann-fold domains"/>
    <property type="match status" value="1"/>
</dbReference>
<keyword evidence="3" id="KW-1185">Reference proteome</keyword>
<dbReference type="InterPro" id="IPR036291">
    <property type="entry name" value="NAD(P)-bd_dom_sf"/>
</dbReference>